<keyword evidence="1" id="KW-0812">Transmembrane</keyword>
<evidence type="ECO:0000313" key="2">
    <source>
        <dbReference type="EMBL" id="TGD78016.1"/>
    </source>
</evidence>
<dbReference type="Proteomes" id="UP000298284">
    <property type="component" value="Unassembled WGS sequence"/>
</dbReference>
<reference evidence="2 3" key="1">
    <citation type="submission" date="2019-04" db="EMBL/GenBank/DDBJ databases">
        <authorList>
            <person name="Feng G."/>
            <person name="Zhang J."/>
            <person name="Zhu H."/>
        </authorList>
    </citation>
    <scope>NUCLEOTIDE SEQUENCE [LARGE SCALE GENOMIC DNA]</scope>
    <source>
        <strain evidence="2 3">JCM 19491</strain>
    </source>
</reference>
<gene>
    <name evidence="2" type="ORF">EU557_22280</name>
</gene>
<keyword evidence="1" id="KW-0472">Membrane</keyword>
<sequence>MLSRYAQVAFLTLKLLGGIVVPPYAYGPPMPVTPAVSYFTFGCIKVLLPVSVPLTLSVAVITGVA</sequence>
<keyword evidence="1" id="KW-1133">Transmembrane helix</keyword>
<evidence type="ECO:0000256" key="1">
    <source>
        <dbReference type="SAM" id="Phobius"/>
    </source>
</evidence>
<feature type="transmembrane region" description="Helical" evidence="1">
    <location>
        <begin position="38"/>
        <end position="64"/>
    </location>
</feature>
<accession>A0A4Z0MER4</accession>
<comment type="caution">
    <text evidence="2">The sequence shown here is derived from an EMBL/GenBank/DDBJ whole genome shotgun (WGS) entry which is preliminary data.</text>
</comment>
<proteinExistence type="predicted"/>
<keyword evidence="3" id="KW-1185">Reference proteome</keyword>
<name>A0A4Z0MER4_9BACT</name>
<dbReference type="EMBL" id="SRKZ01000007">
    <property type="protein sequence ID" value="TGD78016.1"/>
    <property type="molecule type" value="Genomic_DNA"/>
</dbReference>
<organism evidence="2 3">
    <name type="scientific">Hymenobacter wooponensis</name>
    <dbReference type="NCBI Taxonomy" id="1525360"/>
    <lineage>
        <taxon>Bacteria</taxon>
        <taxon>Pseudomonadati</taxon>
        <taxon>Bacteroidota</taxon>
        <taxon>Cytophagia</taxon>
        <taxon>Cytophagales</taxon>
        <taxon>Hymenobacteraceae</taxon>
        <taxon>Hymenobacter</taxon>
    </lineage>
</organism>
<evidence type="ECO:0000313" key="3">
    <source>
        <dbReference type="Proteomes" id="UP000298284"/>
    </source>
</evidence>
<feature type="transmembrane region" description="Helical" evidence="1">
    <location>
        <begin position="7"/>
        <end position="26"/>
    </location>
</feature>
<dbReference type="AlphaFoldDB" id="A0A4Z0MER4"/>
<protein>
    <submittedName>
        <fullName evidence="2">Uncharacterized protein</fullName>
    </submittedName>
</protein>